<dbReference type="Pfam" id="PF03992">
    <property type="entry name" value="ABM"/>
    <property type="match status" value="1"/>
</dbReference>
<dbReference type="SUPFAM" id="SSF54909">
    <property type="entry name" value="Dimeric alpha+beta barrel"/>
    <property type="match status" value="1"/>
</dbReference>
<gene>
    <name evidence="2" type="ORF">METZ01_LOCUS242557</name>
</gene>
<evidence type="ECO:0000313" key="2">
    <source>
        <dbReference type="EMBL" id="SVB89703.1"/>
    </source>
</evidence>
<dbReference type="EMBL" id="UINC01062773">
    <property type="protein sequence ID" value="SVB89703.1"/>
    <property type="molecule type" value="Genomic_DNA"/>
</dbReference>
<protein>
    <recommendedName>
        <fullName evidence="1">ABM domain-containing protein</fullName>
    </recommendedName>
</protein>
<name>A0A382HSU2_9ZZZZ</name>
<reference evidence="2" key="1">
    <citation type="submission" date="2018-05" db="EMBL/GenBank/DDBJ databases">
        <authorList>
            <person name="Lanie J.A."/>
            <person name="Ng W.-L."/>
            <person name="Kazmierczak K.M."/>
            <person name="Andrzejewski T.M."/>
            <person name="Davidsen T.M."/>
            <person name="Wayne K.J."/>
            <person name="Tettelin H."/>
            <person name="Glass J.I."/>
            <person name="Rusch D."/>
            <person name="Podicherti R."/>
            <person name="Tsui H.-C.T."/>
            <person name="Winkler M.E."/>
        </authorList>
    </citation>
    <scope>NUCLEOTIDE SEQUENCE</scope>
</reference>
<dbReference type="InterPro" id="IPR007138">
    <property type="entry name" value="ABM_dom"/>
</dbReference>
<organism evidence="2">
    <name type="scientific">marine metagenome</name>
    <dbReference type="NCBI Taxonomy" id="408172"/>
    <lineage>
        <taxon>unclassified sequences</taxon>
        <taxon>metagenomes</taxon>
        <taxon>ecological metagenomes</taxon>
    </lineage>
</organism>
<dbReference type="AlphaFoldDB" id="A0A382HSU2"/>
<evidence type="ECO:0000259" key="1">
    <source>
        <dbReference type="Pfam" id="PF03992"/>
    </source>
</evidence>
<dbReference type="Gene3D" id="3.30.70.100">
    <property type="match status" value="1"/>
</dbReference>
<accession>A0A382HSU2</accession>
<proteinExistence type="predicted"/>
<feature type="domain" description="ABM" evidence="1">
    <location>
        <begin position="12"/>
        <end position="67"/>
    </location>
</feature>
<sequence length="97" mass="10845">MSVSVLLEGVLKEGLVDEFTQICEGAFQVTRAYDGCQGINLTLNVENQNNYVLTEVWDSKEHYEKYLAFRTEDGTVDAITSMCAEGPTIRIFDITDA</sequence>
<dbReference type="InterPro" id="IPR011008">
    <property type="entry name" value="Dimeric_a/b-barrel"/>
</dbReference>